<reference evidence="2" key="1">
    <citation type="submission" date="2023-05" db="EMBL/GenBank/DDBJ databases">
        <title>Nepenthes gracilis genome sequencing.</title>
        <authorList>
            <person name="Fukushima K."/>
        </authorList>
    </citation>
    <scope>NUCLEOTIDE SEQUENCE</scope>
    <source>
        <strain evidence="2">SING2019-196</strain>
    </source>
</reference>
<evidence type="ECO:0000256" key="1">
    <source>
        <dbReference type="SAM" id="Phobius"/>
    </source>
</evidence>
<dbReference type="AlphaFoldDB" id="A0AAD3SCI1"/>
<accession>A0AAD3SCI1</accession>
<keyword evidence="1" id="KW-1133">Transmembrane helix</keyword>
<dbReference type="EMBL" id="BSYO01000008">
    <property type="protein sequence ID" value="GMH08230.1"/>
    <property type="molecule type" value="Genomic_DNA"/>
</dbReference>
<name>A0AAD3SCI1_NEPGR</name>
<comment type="caution">
    <text evidence="2">The sequence shown here is derived from an EMBL/GenBank/DDBJ whole genome shotgun (WGS) entry which is preliminary data.</text>
</comment>
<keyword evidence="3" id="KW-1185">Reference proteome</keyword>
<evidence type="ECO:0000313" key="2">
    <source>
        <dbReference type="EMBL" id="GMH08230.1"/>
    </source>
</evidence>
<proteinExistence type="predicted"/>
<keyword evidence="1" id="KW-0472">Membrane</keyword>
<protein>
    <submittedName>
        <fullName evidence="2">Uncharacterized protein</fullName>
    </submittedName>
</protein>
<organism evidence="2 3">
    <name type="scientific">Nepenthes gracilis</name>
    <name type="common">Slender pitcher plant</name>
    <dbReference type="NCBI Taxonomy" id="150966"/>
    <lineage>
        <taxon>Eukaryota</taxon>
        <taxon>Viridiplantae</taxon>
        <taxon>Streptophyta</taxon>
        <taxon>Embryophyta</taxon>
        <taxon>Tracheophyta</taxon>
        <taxon>Spermatophyta</taxon>
        <taxon>Magnoliopsida</taxon>
        <taxon>eudicotyledons</taxon>
        <taxon>Gunneridae</taxon>
        <taxon>Pentapetalae</taxon>
        <taxon>Caryophyllales</taxon>
        <taxon>Nepenthaceae</taxon>
        <taxon>Nepenthes</taxon>
    </lineage>
</organism>
<sequence>MVMGLIKDIYLQRDYYTGIKMKTPSNKVLVKMFLITLRLKKSQFFVLLPLLLQGSPVDSVLSNFWIPLMLQMSNMRWMAMFFGSGDDHFMCGRKQEKASQNECKRALQVLITVCVEESKIHMQYAIIIILGVELMTGGILQVAVILNCLVTRDLTPKAQTISIIGIGVIQGQFHLVMDQGLTEGGHTQGLCMGLLMVQGARARAHIKAAALSHPSCYRLQPVLKAPKWNRGLESVVVNALIDIPIAEIFQDSLSADMLQFCFYFGSIFEIGV</sequence>
<dbReference type="Proteomes" id="UP001279734">
    <property type="component" value="Unassembled WGS sequence"/>
</dbReference>
<evidence type="ECO:0000313" key="3">
    <source>
        <dbReference type="Proteomes" id="UP001279734"/>
    </source>
</evidence>
<keyword evidence="1" id="KW-0812">Transmembrane</keyword>
<feature type="transmembrane region" description="Helical" evidence="1">
    <location>
        <begin position="44"/>
        <end position="66"/>
    </location>
</feature>
<gene>
    <name evidence="2" type="ORF">Nepgr_010070</name>
</gene>
<feature type="transmembrane region" description="Helical" evidence="1">
    <location>
        <begin position="124"/>
        <end position="150"/>
    </location>
</feature>